<dbReference type="PROSITE" id="PS51339">
    <property type="entry name" value="PPASE_MYOTUBULARIN"/>
    <property type="match status" value="1"/>
</dbReference>
<dbReference type="Pfam" id="PF06602">
    <property type="entry name" value="Myotub-related"/>
    <property type="match status" value="1"/>
</dbReference>
<dbReference type="InterPro" id="IPR004182">
    <property type="entry name" value="GRAM"/>
</dbReference>
<dbReference type="GO" id="GO:0004438">
    <property type="term" value="F:phosphatidylinositol-3-phosphate phosphatase activity"/>
    <property type="evidence" value="ECO:0007669"/>
    <property type="project" value="TreeGrafter"/>
</dbReference>
<evidence type="ECO:0000313" key="3">
    <source>
        <dbReference type="Ensembl" id="ENSXCOP00000007927.1"/>
    </source>
</evidence>
<dbReference type="SUPFAM" id="SSF50729">
    <property type="entry name" value="PH domain-like"/>
    <property type="match status" value="1"/>
</dbReference>
<dbReference type="Gene3D" id="2.30.29.30">
    <property type="entry name" value="Pleckstrin-homology domain (PH domain)/Phosphotyrosine-binding domain (PTB)"/>
    <property type="match status" value="1"/>
</dbReference>
<dbReference type="AlphaFoldDB" id="A0A3B5LAR8"/>
<dbReference type="STRING" id="32473.ENSXCOP00000007927"/>
<sequence>PYRLHPPQSDGCGERVFLSCFSRHSFSSAGSHVEWCKQLIAATLSSQIPRTNRPALGFGALVKLSHNQVPLLPGETVQITVKDVMYICPFSGLITGTLTITDYKIYFTSSIKPVVFKDSFILDVNLGAISRLESITVPNQGDDTKGIELVCKDTRSARFTYKPEENQPDIEEVLSKHAFPLSCGFFFCPISFKDEDYASFTLLSLCLNMLHQGLPNESWRISKLNLHYELCDTYPSILVLPNNMTEEDTERVASFRAKRRLPVLSWIHPESQAAVVRCSQPLVGPLDSRCKEDERFLQIVMDANAQSHKLTVFDSRQTSEALSSKVQHTHTLTQMCIL</sequence>
<dbReference type="GO" id="GO:0046856">
    <property type="term" value="P:phosphatidylinositol dephosphorylation"/>
    <property type="evidence" value="ECO:0007669"/>
    <property type="project" value="TreeGrafter"/>
</dbReference>
<evidence type="ECO:0000259" key="2">
    <source>
        <dbReference type="PROSITE" id="PS51339"/>
    </source>
</evidence>
<evidence type="ECO:0000256" key="1">
    <source>
        <dbReference type="ARBA" id="ARBA00007471"/>
    </source>
</evidence>
<feature type="domain" description="Myotubularin phosphatase" evidence="2">
    <location>
        <begin position="199"/>
        <end position="338"/>
    </location>
</feature>
<dbReference type="GO" id="GO:0016020">
    <property type="term" value="C:membrane"/>
    <property type="evidence" value="ECO:0007669"/>
    <property type="project" value="TreeGrafter"/>
</dbReference>
<keyword evidence="4" id="KW-1185">Reference proteome</keyword>
<accession>A0A3B5LAR8</accession>
<name>A0A3B5LAR8_9TELE</name>
<dbReference type="Pfam" id="PF02893">
    <property type="entry name" value="GRAM"/>
    <property type="match status" value="1"/>
</dbReference>
<dbReference type="PANTHER" id="PTHR10807">
    <property type="entry name" value="MYOTUBULARIN-RELATED"/>
    <property type="match status" value="1"/>
</dbReference>
<dbReference type="GO" id="GO:0052629">
    <property type="term" value="F:phosphatidylinositol-3,5-bisphosphate 3-phosphatase activity"/>
    <property type="evidence" value="ECO:0007669"/>
    <property type="project" value="TreeGrafter"/>
</dbReference>
<dbReference type="SMART" id="SM00568">
    <property type="entry name" value="GRAM"/>
    <property type="match status" value="1"/>
</dbReference>
<reference evidence="3" key="1">
    <citation type="submission" date="2025-08" db="UniProtKB">
        <authorList>
            <consortium name="Ensembl"/>
        </authorList>
    </citation>
    <scope>IDENTIFICATION</scope>
</reference>
<dbReference type="GO" id="GO:0005737">
    <property type="term" value="C:cytoplasm"/>
    <property type="evidence" value="ECO:0007669"/>
    <property type="project" value="TreeGrafter"/>
</dbReference>
<dbReference type="Proteomes" id="UP000261380">
    <property type="component" value="Unplaced"/>
</dbReference>
<comment type="similarity">
    <text evidence="1">Belongs to the protein-tyrosine phosphatase family. Non-receptor class myotubularin subfamily.</text>
</comment>
<dbReference type="InterPro" id="IPR029021">
    <property type="entry name" value="Prot-tyrosine_phosphatase-like"/>
</dbReference>
<protein>
    <recommendedName>
        <fullName evidence="2">Myotubularin phosphatase domain-containing protein</fullName>
    </recommendedName>
</protein>
<dbReference type="Ensembl" id="ENSXCOT00000008025.1">
    <property type="protein sequence ID" value="ENSXCOP00000007927.1"/>
    <property type="gene ID" value="ENSXCOG00000006086.1"/>
</dbReference>
<dbReference type="InterPro" id="IPR011993">
    <property type="entry name" value="PH-like_dom_sf"/>
</dbReference>
<dbReference type="PANTHER" id="PTHR10807:SF40">
    <property type="entry name" value="MYOTUBULARIN-RELATED PROTEIN 1"/>
    <property type="match status" value="1"/>
</dbReference>
<dbReference type="InterPro" id="IPR030564">
    <property type="entry name" value="Myotubularin"/>
</dbReference>
<dbReference type="GeneTree" id="ENSGT00940000153669"/>
<reference evidence="3" key="2">
    <citation type="submission" date="2025-09" db="UniProtKB">
        <authorList>
            <consortium name="Ensembl"/>
        </authorList>
    </citation>
    <scope>IDENTIFICATION</scope>
</reference>
<evidence type="ECO:0000313" key="4">
    <source>
        <dbReference type="Proteomes" id="UP000261380"/>
    </source>
</evidence>
<dbReference type="InterPro" id="IPR010569">
    <property type="entry name" value="Myotubularin-like_Pase_dom"/>
</dbReference>
<organism evidence="3 4">
    <name type="scientific">Xiphophorus couchianus</name>
    <name type="common">Monterrey platyfish</name>
    <dbReference type="NCBI Taxonomy" id="32473"/>
    <lineage>
        <taxon>Eukaryota</taxon>
        <taxon>Metazoa</taxon>
        <taxon>Chordata</taxon>
        <taxon>Craniata</taxon>
        <taxon>Vertebrata</taxon>
        <taxon>Euteleostomi</taxon>
        <taxon>Actinopterygii</taxon>
        <taxon>Neopterygii</taxon>
        <taxon>Teleostei</taxon>
        <taxon>Neoteleostei</taxon>
        <taxon>Acanthomorphata</taxon>
        <taxon>Ovalentaria</taxon>
        <taxon>Atherinomorphae</taxon>
        <taxon>Cyprinodontiformes</taxon>
        <taxon>Poeciliidae</taxon>
        <taxon>Poeciliinae</taxon>
        <taxon>Xiphophorus</taxon>
    </lineage>
</organism>
<dbReference type="SUPFAM" id="SSF52799">
    <property type="entry name" value="(Phosphotyrosine protein) phosphatases II"/>
    <property type="match status" value="1"/>
</dbReference>
<proteinExistence type="inferred from homology"/>